<reference evidence="2 3" key="1">
    <citation type="submission" date="2020-07" db="EMBL/GenBank/DDBJ databases">
        <title>Complete genome and description of Chryseobacterium manosquense strain Marseille-Q2069 sp. nov.</title>
        <authorList>
            <person name="Boxberger M."/>
        </authorList>
    </citation>
    <scope>NUCLEOTIDE SEQUENCE [LARGE SCALE GENOMIC DNA]</scope>
    <source>
        <strain evidence="2 3">Marseille-Q2069</strain>
    </source>
</reference>
<feature type="signal peptide" evidence="1">
    <location>
        <begin position="1"/>
        <end position="18"/>
    </location>
</feature>
<evidence type="ECO:0000313" key="2">
    <source>
        <dbReference type="EMBL" id="QNS40199.1"/>
    </source>
</evidence>
<evidence type="ECO:0008006" key="4">
    <source>
        <dbReference type="Google" id="ProtNLM"/>
    </source>
</evidence>
<proteinExistence type="predicted"/>
<evidence type="ECO:0000313" key="3">
    <source>
        <dbReference type="Proteomes" id="UP000516438"/>
    </source>
</evidence>
<sequence length="87" mass="9587">MKKSAGLILGMAAMLAGSGTIINIQSAPIETQKRVAEKATAPTQKPTEQKKEAKREYIRTVYRGQGIPPKVYGMNYVKRGTHKRTNV</sequence>
<organism evidence="2 3">
    <name type="scientific">Chryseobacterium manosquense</name>
    <dbReference type="NCBI Taxonomy" id="2754694"/>
    <lineage>
        <taxon>Bacteria</taxon>
        <taxon>Pseudomonadati</taxon>
        <taxon>Bacteroidota</taxon>
        <taxon>Flavobacteriia</taxon>
        <taxon>Flavobacteriales</taxon>
        <taxon>Weeksellaceae</taxon>
        <taxon>Chryseobacterium group</taxon>
        <taxon>Chryseobacterium</taxon>
    </lineage>
</organism>
<protein>
    <recommendedName>
        <fullName evidence="4">DUF4148 domain-containing protein</fullName>
    </recommendedName>
</protein>
<keyword evidence="1" id="KW-0732">Signal</keyword>
<dbReference type="RefSeq" id="WP_188320324.1">
    <property type="nucleotide sequence ID" value="NZ_CP060203.1"/>
</dbReference>
<evidence type="ECO:0000256" key="1">
    <source>
        <dbReference type="SAM" id="SignalP"/>
    </source>
</evidence>
<dbReference type="KEGG" id="cmaq:H0S70_07235"/>
<name>A0A7H1DT91_9FLAO</name>
<dbReference type="EMBL" id="CP060203">
    <property type="protein sequence ID" value="QNS40199.1"/>
    <property type="molecule type" value="Genomic_DNA"/>
</dbReference>
<accession>A0A7H1DT91</accession>
<gene>
    <name evidence="2" type="ORF">H0S70_07235</name>
</gene>
<feature type="chain" id="PRO_5028978146" description="DUF4148 domain-containing protein" evidence="1">
    <location>
        <begin position="19"/>
        <end position="87"/>
    </location>
</feature>
<dbReference type="AlphaFoldDB" id="A0A7H1DT91"/>
<keyword evidence="3" id="KW-1185">Reference proteome</keyword>
<dbReference type="Proteomes" id="UP000516438">
    <property type="component" value="Chromosome"/>
</dbReference>